<gene>
    <name evidence="1" type="ORF">C1645_825832</name>
</gene>
<dbReference type="AlphaFoldDB" id="A0A397SV34"/>
<evidence type="ECO:0008006" key="3">
    <source>
        <dbReference type="Google" id="ProtNLM"/>
    </source>
</evidence>
<dbReference type="CDD" id="cd09487">
    <property type="entry name" value="SAM_superfamily"/>
    <property type="match status" value="1"/>
</dbReference>
<organism evidence="1 2">
    <name type="scientific">Glomus cerebriforme</name>
    <dbReference type="NCBI Taxonomy" id="658196"/>
    <lineage>
        <taxon>Eukaryota</taxon>
        <taxon>Fungi</taxon>
        <taxon>Fungi incertae sedis</taxon>
        <taxon>Mucoromycota</taxon>
        <taxon>Glomeromycotina</taxon>
        <taxon>Glomeromycetes</taxon>
        <taxon>Glomerales</taxon>
        <taxon>Glomeraceae</taxon>
        <taxon>Glomus</taxon>
    </lineage>
</organism>
<accession>A0A397SV34</accession>
<keyword evidence="2" id="KW-1185">Reference proteome</keyword>
<reference evidence="1 2" key="1">
    <citation type="submission" date="2018-06" db="EMBL/GenBank/DDBJ databases">
        <title>Comparative genomics reveals the genomic features of Rhizophagus irregularis, R. cerebriforme, R. diaphanum and Gigaspora rosea, and their symbiotic lifestyle signature.</title>
        <authorList>
            <person name="Morin E."/>
            <person name="San Clemente H."/>
            <person name="Chen E.C.H."/>
            <person name="De La Providencia I."/>
            <person name="Hainaut M."/>
            <person name="Kuo A."/>
            <person name="Kohler A."/>
            <person name="Murat C."/>
            <person name="Tang N."/>
            <person name="Roy S."/>
            <person name="Loubradou J."/>
            <person name="Henrissat B."/>
            <person name="Grigoriev I.V."/>
            <person name="Corradi N."/>
            <person name="Roux C."/>
            <person name="Martin F.M."/>
        </authorList>
    </citation>
    <scope>NUCLEOTIDE SEQUENCE [LARGE SCALE GENOMIC DNA]</scope>
    <source>
        <strain evidence="1 2">DAOM 227022</strain>
    </source>
</reference>
<dbReference type="EMBL" id="QKYT01000247">
    <property type="protein sequence ID" value="RIA88799.1"/>
    <property type="molecule type" value="Genomic_DNA"/>
</dbReference>
<comment type="caution">
    <text evidence="1">The sequence shown here is derived from an EMBL/GenBank/DDBJ whole genome shotgun (WGS) entry which is preliminary data.</text>
</comment>
<evidence type="ECO:0000313" key="2">
    <source>
        <dbReference type="Proteomes" id="UP000265703"/>
    </source>
</evidence>
<sequence length="110" mass="12512">MHNVTNAYPPALMPSQIFTTYPIQYVLHQYYSSCVISEPLTSASNFNTLPLSEYLIPSVEEFLKKLDKDKGNNSNFTHFINAFIEVKITVKHIKDLNDNDFQVLGVKTIG</sequence>
<dbReference type="Proteomes" id="UP000265703">
    <property type="component" value="Unassembled WGS sequence"/>
</dbReference>
<dbReference type="OrthoDB" id="2439715at2759"/>
<evidence type="ECO:0000313" key="1">
    <source>
        <dbReference type="EMBL" id="RIA88799.1"/>
    </source>
</evidence>
<protein>
    <recommendedName>
        <fullName evidence="3">SAM domain-containing protein</fullName>
    </recommendedName>
</protein>
<name>A0A397SV34_9GLOM</name>
<proteinExistence type="predicted"/>